<comment type="similarity">
    <text evidence="2">Belongs to the methyl-accepting chemotaxis (MCP) protein family.</text>
</comment>
<dbReference type="RefSeq" id="WP_316702998.1">
    <property type="nucleotide sequence ID" value="NZ_CP136336.1"/>
</dbReference>
<feature type="domain" description="HAMP" evidence="7">
    <location>
        <begin position="216"/>
        <end position="268"/>
    </location>
</feature>
<dbReference type="PANTHER" id="PTHR43531:SF14">
    <property type="entry name" value="METHYL-ACCEPTING CHEMOTAXIS PROTEIN I-RELATED"/>
    <property type="match status" value="1"/>
</dbReference>
<accession>A0ABZ0CYX7</accession>
<keyword evidence="5" id="KW-0472">Membrane</keyword>
<dbReference type="InterPro" id="IPR004090">
    <property type="entry name" value="Chemotax_Me-accpt_rcpt"/>
</dbReference>
<keyword evidence="9" id="KW-1185">Reference proteome</keyword>
<feature type="transmembrane region" description="Helical" evidence="5">
    <location>
        <begin position="194"/>
        <end position="213"/>
    </location>
</feature>
<reference evidence="8 9" key="1">
    <citation type="submission" date="2023-10" db="EMBL/GenBank/DDBJ databases">
        <title>Bacteria for the degradation of biodegradable plastic PBAT(Polybutylene adipate terephthalate).</title>
        <authorList>
            <person name="Weon H.-Y."/>
            <person name="Yeon J."/>
        </authorList>
    </citation>
    <scope>NUCLEOTIDE SEQUENCE [LARGE SCALE GENOMIC DNA]</scope>
    <source>
        <strain evidence="8 9">SBD 7-3</strain>
    </source>
</reference>
<protein>
    <submittedName>
        <fullName evidence="8">Methyl-accepting chemotaxis protein</fullName>
    </submittedName>
</protein>
<organism evidence="8 9">
    <name type="scientific">Piscinibacter gummiphilus</name>
    <dbReference type="NCBI Taxonomy" id="946333"/>
    <lineage>
        <taxon>Bacteria</taxon>
        <taxon>Pseudomonadati</taxon>
        <taxon>Pseudomonadota</taxon>
        <taxon>Betaproteobacteria</taxon>
        <taxon>Burkholderiales</taxon>
        <taxon>Sphaerotilaceae</taxon>
        <taxon>Piscinibacter</taxon>
    </lineage>
</organism>
<evidence type="ECO:0000256" key="5">
    <source>
        <dbReference type="SAM" id="Phobius"/>
    </source>
</evidence>
<dbReference type="CDD" id="cd11386">
    <property type="entry name" value="MCP_signal"/>
    <property type="match status" value="1"/>
</dbReference>
<evidence type="ECO:0000256" key="4">
    <source>
        <dbReference type="SAM" id="MobiDB-lite"/>
    </source>
</evidence>
<evidence type="ECO:0000256" key="3">
    <source>
        <dbReference type="PROSITE-ProRule" id="PRU00284"/>
    </source>
</evidence>
<dbReference type="EMBL" id="CP136336">
    <property type="protein sequence ID" value="WOB10100.1"/>
    <property type="molecule type" value="Genomic_DNA"/>
</dbReference>
<keyword evidence="1" id="KW-0488">Methylation</keyword>
<dbReference type="InterPro" id="IPR051310">
    <property type="entry name" value="MCP_chemotaxis"/>
</dbReference>
<dbReference type="SUPFAM" id="SSF58104">
    <property type="entry name" value="Methyl-accepting chemotaxis protein (MCP) signaling domain"/>
    <property type="match status" value="1"/>
</dbReference>
<dbReference type="PROSITE" id="PS50885">
    <property type="entry name" value="HAMP"/>
    <property type="match status" value="1"/>
</dbReference>
<evidence type="ECO:0000313" key="9">
    <source>
        <dbReference type="Proteomes" id="UP001303946"/>
    </source>
</evidence>
<dbReference type="InterPro" id="IPR003660">
    <property type="entry name" value="HAMP_dom"/>
</dbReference>
<feature type="transmembrane region" description="Helical" evidence="5">
    <location>
        <begin position="13"/>
        <end position="33"/>
    </location>
</feature>
<keyword evidence="3" id="KW-0807">Transducer</keyword>
<feature type="domain" description="Methyl-accepting transducer" evidence="6">
    <location>
        <begin position="273"/>
        <end position="502"/>
    </location>
</feature>
<keyword evidence="5" id="KW-0812">Transmembrane</keyword>
<dbReference type="Gene3D" id="1.10.287.950">
    <property type="entry name" value="Methyl-accepting chemotaxis protein"/>
    <property type="match status" value="1"/>
</dbReference>
<gene>
    <name evidence="8" type="ORF">RXV79_08545</name>
</gene>
<proteinExistence type="inferred from homology"/>
<dbReference type="Pfam" id="PF00015">
    <property type="entry name" value="MCPsignal"/>
    <property type="match status" value="1"/>
</dbReference>
<sequence>MKLLRNASIGTKVAVAPVFAILCLIVVAAVSLWGSLSGSRTLRDINQSRIPGLSIAGDVEKRISSLNAKVNQSLVWEGAGVKAATIATLDKQIAQDFVDLGGLIDAQQSSAVWSSRDKDTWKNIAAEYAKYRKSAADTLDIKSTGLGAASGFITISESSYGRLHAHIGELVQEQRSLVKTVVDEAETLAIRHQAVTIITLLVAVALSALATWWCWRLIVGPLLQAAGIASAVARGQLETPRVDPASDETGRLLLALCEVTQSLGVIVRDINSAAADIDSVSDEIATGNRNLASRTEQAGSALAQTAASIEQITASVQMSAANAKEADTLAQEASGYARSGGGIVEEAVASMEGISAQSRQISEIVGVIDSIAFQTNILALNASVEAARAGDLGRGFAVVADEVRTLAQRSAKAAKEIRELITSSVAQIGAGAEKVRTAGGAMGRIVHSIERVSVVVKEISSASAEQAAGIELISTAISELDHATQQNGVMVQAASHAADSLKTQSRRLLTAVSAFHVEGAATPALAASERAGTTPHDMQVAQEDRVSA</sequence>
<evidence type="ECO:0000256" key="2">
    <source>
        <dbReference type="ARBA" id="ARBA00029447"/>
    </source>
</evidence>
<dbReference type="PANTHER" id="PTHR43531">
    <property type="entry name" value="PROTEIN ICFG"/>
    <property type="match status" value="1"/>
</dbReference>
<evidence type="ECO:0000259" key="7">
    <source>
        <dbReference type="PROSITE" id="PS50885"/>
    </source>
</evidence>
<dbReference type="PRINTS" id="PR00260">
    <property type="entry name" value="CHEMTRNSDUCR"/>
</dbReference>
<evidence type="ECO:0000259" key="6">
    <source>
        <dbReference type="PROSITE" id="PS50111"/>
    </source>
</evidence>
<evidence type="ECO:0000256" key="1">
    <source>
        <dbReference type="ARBA" id="ARBA00022481"/>
    </source>
</evidence>
<keyword evidence="5" id="KW-1133">Transmembrane helix</keyword>
<feature type="region of interest" description="Disordered" evidence="4">
    <location>
        <begin position="529"/>
        <end position="548"/>
    </location>
</feature>
<dbReference type="PROSITE" id="PS50111">
    <property type="entry name" value="CHEMOTAXIS_TRANSDUC_2"/>
    <property type="match status" value="1"/>
</dbReference>
<evidence type="ECO:0000313" key="8">
    <source>
        <dbReference type="EMBL" id="WOB10100.1"/>
    </source>
</evidence>
<name>A0ABZ0CYX7_9BURK</name>
<dbReference type="Proteomes" id="UP001303946">
    <property type="component" value="Chromosome"/>
</dbReference>
<dbReference type="SMART" id="SM00283">
    <property type="entry name" value="MA"/>
    <property type="match status" value="1"/>
</dbReference>
<dbReference type="InterPro" id="IPR004089">
    <property type="entry name" value="MCPsignal_dom"/>
</dbReference>